<reference evidence="1 2" key="1">
    <citation type="journal article" date="2011" name="Science">
        <title>The ecoresponsive genome of Daphnia pulex.</title>
        <authorList>
            <person name="Colbourne J.K."/>
            <person name="Pfrender M.E."/>
            <person name="Gilbert D."/>
            <person name="Thomas W.K."/>
            <person name="Tucker A."/>
            <person name="Oakley T.H."/>
            <person name="Tokishita S."/>
            <person name="Aerts A."/>
            <person name="Arnold G.J."/>
            <person name="Basu M.K."/>
            <person name="Bauer D.J."/>
            <person name="Caceres C.E."/>
            <person name="Carmel L."/>
            <person name="Casola C."/>
            <person name="Choi J.H."/>
            <person name="Detter J.C."/>
            <person name="Dong Q."/>
            <person name="Dusheyko S."/>
            <person name="Eads B.D."/>
            <person name="Frohlich T."/>
            <person name="Geiler-Samerotte K.A."/>
            <person name="Gerlach D."/>
            <person name="Hatcher P."/>
            <person name="Jogdeo S."/>
            <person name="Krijgsveld J."/>
            <person name="Kriventseva E.V."/>
            <person name="Kultz D."/>
            <person name="Laforsch C."/>
            <person name="Lindquist E."/>
            <person name="Lopez J."/>
            <person name="Manak J.R."/>
            <person name="Muller J."/>
            <person name="Pangilinan J."/>
            <person name="Patwardhan R.P."/>
            <person name="Pitluck S."/>
            <person name="Pritham E.J."/>
            <person name="Rechtsteiner A."/>
            <person name="Rho M."/>
            <person name="Rogozin I.B."/>
            <person name="Sakarya O."/>
            <person name="Salamov A."/>
            <person name="Schaack S."/>
            <person name="Shapiro H."/>
            <person name="Shiga Y."/>
            <person name="Skalitzky C."/>
            <person name="Smith Z."/>
            <person name="Souvorov A."/>
            <person name="Sung W."/>
            <person name="Tang Z."/>
            <person name="Tsuchiya D."/>
            <person name="Tu H."/>
            <person name="Vos H."/>
            <person name="Wang M."/>
            <person name="Wolf Y.I."/>
            <person name="Yamagata H."/>
            <person name="Yamada T."/>
            <person name="Ye Y."/>
            <person name="Shaw J.R."/>
            <person name="Andrews J."/>
            <person name="Crease T.J."/>
            <person name="Tang H."/>
            <person name="Lucas S.M."/>
            <person name="Robertson H.M."/>
            <person name="Bork P."/>
            <person name="Koonin E.V."/>
            <person name="Zdobnov E.M."/>
            <person name="Grigoriev I.V."/>
            <person name="Lynch M."/>
            <person name="Boore J.L."/>
        </authorList>
    </citation>
    <scope>NUCLEOTIDE SEQUENCE [LARGE SCALE GENOMIC DNA]</scope>
</reference>
<dbReference type="EMBL" id="GL732582">
    <property type="protein sequence ID" value="EFX74623.1"/>
    <property type="molecule type" value="Genomic_DNA"/>
</dbReference>
<dbReference type="OrthoDB" id="6350276at2759"/>
<dbReference type="HOGENOM" id="CLU_1556849_0_0_1"/>
<evidence type="ECO:0000313" key="2">
    <source>
        <dbReference type="Proteomes" id="UP000000305"/>
    </source>
</evidence>
<evidence type="ECO:0000313" key="1">
    <source>
        <dbReference type="EMBL" id="EFX74623.1"/>
    </source>
</evidence>
<sequence length="172" mass="19804">MFPRRPYACAKLAYYIQQLKKPHVMARKESVFWLFCTLALMMSVVLVDAQTFFTNGRYGKRSEVRSRVASRSADERFFGGPRFGRSGNGGIVLGNSELDARNPERFFIGSRYGKRSEMEQIVPSPQVDESTSNSQEKETFLECNPIGIEQLYHCIERLKSAHHFDLMQHQQV</sequence>
<name>E9H0Y1_DAPPU</name>
<protein>
    <submittedName>
        <fullName evidence="1">Uncharacterized protein</fullName>
    </submittedName>
</protein>
<keyword evidence="2" id="KW-1185">Reference proteome</keyword>
<accession>E9H0Y1</accession>
<dbReference type="Proteomes" id="UP000000305">
    <property type="component" value="Unassembled WGS sequence"/>
</dbReference>
<dbReference type="InParanoid" id="E9H0Y1"/>
<gene>
    <name evidence="1" type="ORF">DAPPUDRAFT_251691</name>
</gene>
<dbReference type="KEGG" id="dpx:DAPPUDRAFT_251691"/>
<proteinExistence type="predicted"/>
<organism evidence="1 2">
    <name type="scientific">Daphnia pulex</name>
    <name type="common">Water flea</name>
    <dbReference type="NCBI Taxonomy" id="6669"/>
    <lineage>
        <taxon>Eukaryota</taxon>
        <taxon>Metazoa</taxon>
        <taxon>Ecdysozoa</taxon>
        <taxon>Arthropoda</taxon>
        <taxon>Crustacea</taxon>
        <taxon>Branchiopoda</taxon>
        <taxon>Diplostraca</taxon>
        <taxon>Cladocera</taxon>
        <taxon>Anomopoda</taxon>
        <taxon>Daphniidae</taxon>
        <taxon>Daphnia</taxon>
    </lineage>
</organism>
<dbReference type="AlphaFoldDB" id="E9H0Y1"/>